<dbReference type="InterPro" id="IPR002559">
    <property type="entry name" value="Transposase_11"/>
</dbReference>
<name>A0ABS1DMW3_9PROT</name>
<proteinExistence type="predicted"/>
<dbReference type="InterPro" id="IPR047658">
    <property type="entry name" value="IS4-like_transpos"/>
</dbReference>
<accession>A0ABS1DMW3</accession>
<organism evidence="2 3">
    <name type="scientific">Rhodovibrio sodomensis</name>
    <dbReference type="NCBI Taxonomy" id="1088"/>
    <lineage>
        <taxon>Bacteria</taxon>
        <taxon>Pseudomonadati</taxon>
        <taxon>Pseudomonadota</taxon>
        <taxon>Alphaproteobacteria</taxon>
        <taxon>Rhodospirillales</taxon>
        <taxon>Rhodovibrionaceae</taxon>
        <taxon>Rhodovibrio</taxon>
    </lineage>
</organism>
<dbReference type="RefSeq" id="WP_200344123.1">
    <property type="nucleotide sequence ID" value="NZ_NRRL01000175.1"/>
</dbReference>
<sequence length="369" mass="41061">MGGLETVAAAVEADLAARLPQQRVTQRRNLALLAAVLLCERDVNLMALGAALPMATSNRASRFQKLKRILANRHIQPLEVMAPYAREILATLSAKGQQPVLVIDQSQATRLHRHEVLMVAVAVGGRALPLAWLVRETSGAIGFAEQRQVLEQVAGWLPRGVRPVLMGDRFYGSPDLITWCAERGWSWRLRLKASLLVYDRNGGETTLGACFEDGSWMLPNVRLSARQVPSHVAILHEPGHPEPWIIALSEKPSTPRALDYGMRWGIEAMFSDLKGRGFALEDSQLRKADRIERLLLGLAISLYWAVSTGMWDRETNPLAAEAKAPDRRPARCLRSRLSFFTRGLRRLKTCIASSLTPPPLWGVWRTDSC</sequence>
<reference evidence="2 3" key="1">
    <citation type="journal article" date="2020" name="Microorganisms">
        <title>Osmotic Adaptation and Compatible Solute Biosynthesis of Phototrophic Bacteria as Revealed from Genome Analyses.</title>
        <authorList>
            <person name="Imhoff J.F."/>
            <person name="Rahn T."/>
            <person name="Kunzel S."/>
            <person name="Keller A."/>
            <person name="Neulinger S.C."/>
        </authorList>
    </citation>
    <scope>NUCLEOTIDE SEQUENCE [LARGE SCALE GENOMIC DNA]</scope>
    <source>
        <strain evidence="2 3">DSM 9895</strain>
    </source>
</reference>
<protein>
    <recommendedName>
        <fullName evidence="1">Transposase IS4-like domain-containing protein</fullName>
    </recommendedName>
</protein>
<dbReference type="Pfam" id="PF01609">
    <property type="entry name" value="DDE_Tnp_1"/>
    <property type="match status" value="1"/>
</dbReference>
<gene>
    <name evidence="2" type="ORF">CKO28_25450</name>
</gene>
<evidence type="ECO:0000313" key="3">
    <source>
        <dbReference type="Proteomes" id="UP001296873"/>
    </source>
</evidence>
<dbReference type="InterPro" id="IPR012337">
    <property type="entry name" value="RNaseH-like_sf"/>
</dbReference>
<evidence type="ECO:0000313" key="2">
    <source>
        <dbReference type="EMBL" id="MBK1671351.1"/>
    </source>
</evidence>
<dbReference type="PANTHER" id="PTHR35404">
    <property type="entry name" value="TRANSPOSASE OF TN10"/>
    <property type="match status" value="1"/>
</dbReference>
<dbReference type="Proteomes" id="UP001296873">
    <property type="component" value="Unassembled WGS sequence"/>
</dbReference>
<dbReference type="SUPFAM" id="SSF53098">
    <property type="entry name" value="Ribonuclease H-like"/>
    <property type="match status" value="1"/>
</dbReference>
<dbReference type="EMBL" id="NRRL01000175">
    <property type="protein sequence ID" value="MBK1671351.1"/>
    <property type="molecule type" value="Genomic_DNA"/>
</dbReference>
<comment type="caution">
    <text evidence="2">The sequence shown here is derived from an EMBL/GenBank/DDBJ whole genome shotgun (WGS) entry which is preliminary data.</text>
</comment>
<keyword evidence="3" id="KW-1185">Reference proteome</keyword>
<evidence type="ECO:0000259" key="1">
    <source>
        <dbReference type="Pfam" id="PF01609"/>
    </source>
</evidence>
<dbReference type="PANTHER" id="PTHR35404:SF8">
    <property type="entry name" value="TRANSPOSASE OF TN10"/>
    <property type="match status" value="1"/>
</dbReference>
<feature type="domain" description="Transposase IS4-like" evidence="1">
    <location>
        <begin position="148"/>
        <end position="303"/>
    </location>
</feature>
<dbReference type="NCBIfam" id="NF033591">
    <property type="entry name" value="transpos_IS4_2"/>
    <property type="match status" value="1"/>
</dbReference>